<organism evidence="1">
    <name type="scientific">marine sediment metagenome</name>
    <dbReference type="NCBI Taxonomy" id="412755"/>
    <lineage>
        <taxon>unclassified sequences</taxon>
        <taxon>metagenomes</taxon>
        <taxon>ecological metagenomes</taxon>
    </lineage>
</organism>
<evidence type="ECO:0000313" key="1">
    <source>
        <dbReference type="EMBL" id="KKN48741.1"/>
    </source>
</evidence>
<reference evidence="1" key="1">
    <citation type="journal article" date="2015" name="Nature">
        <title>Complex archaea that bridge the gap between prokaryotes and eukaryotes.</title>
        <authorList>
            <person name="Spang A."/>
            <person name="Saw J.H."/>
            <person name="Jorgensen S.L."/>
            <person name="Zaremba-Niedzwiedzka K."/>
            <person name="Martijn J."/>
            <person name="Lind A.E."/>
            <person name="van Eijk R."/>
            <person name="Schleper C."/>
            <person name="Guy L."/>
            <person name="Ettema T.J."/>
        </authorList>
    </citation>
    <scope>NUCLEOTIDE SEQUENCE</scope>
</reference>
<gene>
    <name evidence="1" type="ORF">LCGC14_0649800</name>
</gene>
<sequence>MLTTFKLFYFLLSNKLYLHTYFTRLQKIKCLLNYLKYVICLLLDILNINKNDIKMYDAIKTHNKKVYTGMRIGGSHSWNYNNGKWLETKKTPDKWSFTFDSIKTRENFAPKNTGANINTKFHWYIIADQMATKLNDNSYMTSMRGIKFKLGHKRPYWRTFSYNYSNQIACKDRIIKILEDTLKKLRTE</sequence>
<dbReference type="AlphaFoldDB" id="A0A0F9TIE5"/>
<name>A0A0F9TIE5_9ZZZZ</name>
<accession>A0A0F9TIE5</accession>
<proteinExistence type="predicted"/>
<dbReference type="EMBL" id="LAZR01001206">
    <property type="protein sequence ID" value="KKN48741.1"/>
    <property type="molecule type" value="Genomic_DNA"/>
</dbReference>
<comment type="caution">
    <text evidence="1">The sequence shown here is derived from an EMBL/GenBank/DDBJ whole genome shotgun (WGS) entry which is preliminary data.</text>
</comment>
<protein>
    <submittedName>
        <fullName evidence="1">Uncharacterized protein</fullName>
    </submittedName>
</protein>